<comment type="function">
    <text evidence="5">Bidirectionally degrades single-stranded DNA into large acid-insoluble oligonucleotides, which are then degraded further into small acid-soluble oligonucleotides.</text>
</comment>
<dbReference type="EC" id="3.1.11.6" evidence="5"/>
<proteinExistence type="inferred from homology"/>
<feature type="domain" description="OB-fold nucleic acid binding" evidence="9">
    <location>
        <begin position="25"/>
        <end position="118"/>
    </location>
</feature>
<feature type="compositionally biased region" description="Pro residues" evidence="7">
    <location>
        <begin position="510"/>
        <end position="519"/>
    </location>
</feature>
<reference evidence="10 11" key="1">
    <citation type="submission" date="2019-06" db="EMBL/GenBank/DDBJ databases">
        <title>Genomic Encyclopedia of Type Strains, Phase IV (KMG-V): Genome sequencing to study the core and pangenomes of soil and plant-associated prokaryotes.</title>
        <authorList>
            <person name="Whitman W."/>
        </authorList>
    </citation>
    <scope>NUCLEOTIDE SEQUENCE [LARGE SCALE GENOMIC DNA]</scope>
    <source>
        <strain evidence="10 11">BR 11650</strain>
    </source>
</reference>
<evidence type="ECO:0000256" key="6">
    <source>
        <dbReference type="RuleBase" id="RU004355"/>
    </source>
</evidence>
<evidence type="ECO:0000259" key="8">
    <source>
        <dbReference type="Pfam" id="PF02601"/>
    </source>
</evidence>
<dbReference type="AlphaFoldDB" id="A0A560CIX6"/>
<dbReference type="GO" id="GO:0005737">
    <property type="term" value="C:cytoplasm"/>
    <property type="evidence" value="ECO:0007669"/>
    <property type="project" value="UniProtKB-SubCell"/>
</dbReference>
<dbReference type="HAMAP" id="MF_00378">
    <property type="entry name" value="Exonuc_7_L"/>
    <property type="match status" value="1"/>
</dbReference>
<dbReference type="GO" id="GO:0008855">
    <property type="term" value="F:exodeoxyribonuclease VII activity"/>
    <property type="evidence" value="ECO:0007669"/>
    <property type="project" value="UniProtKB-UniRule"/>
</dbReference>
<organism evidence="10 11">
    <name type="scientific">Azospirillum brasilense</name>
    <dbReference type="NCBI Taxonomy" id="192"/>
    <lineage>
        <taxon>Bacteria</taxon>
        <taxon>Pseudomonadati</taxon>
        <taxon>Pseudomonadota</taxon>
        <taxon>Alphaproteobacteria</taxon>
        <taxon>Rhodospirillales</taxon>
        <taxon>Azospirillaceae</taxon>
        <taxon>Azospirillum</taxon>
    </lineage>
</organism>
<gene>
    <name evidence="5" type="primary">xseA</name>
    <name evidence="10" type="ORF">FBZ83_10491</name>
</gene>
<sequence>MTQDLDMTSPLIAPEPRPGSNLPEFSVGDLARRLKRSIEEEFGFVRVRGEISQPKRHSSGHCYLRLKDDTAVIEAVCWRGTASKLAIQPAEGLEVIVTGRMTTYPGRSQYQLIIESMELAGEGALLKMLEERKKRLAAEGLFDAGRKKPIPFLPDVIGVVTSPTGAVIRDILHRLHDRFPRRVLLWPVAVQGERAAAEVTAAIEGFNRIAPGGPVPRPDLLIVARGGGSLEDLMAFNEENVVRAAAASRIPLISAVGHETDTTLIDFASDRRAPTPTAAAEMAVPVRAELLAQVLDDERRMVGAATRLLAERRTRVEGLARGLGDPRALLESHAQRLDDRAERLALAAASLLDRRRTRLNELGAALRHPREKLAEAGQRLASESRALDGALRHAVVAARGQYERVSGRLTLGPIRVKFGDGRRRLSDLTPRLDRSYGKAVEERAARLTAVGQLLESYSYKGVLERGFALVQSGDGKPLTSAAQATPGLAVSLVFADGKAAATVDGGPRVDGPPPTAVPEPKPRTARPKAEPKKPQRPPTQGSLF</sequence>
<dbReference type="InterPro" id="IPR025824">
    <property type="entry name" value="OB-fold_nuc-bd_dom"/>
</dbReference>
<dbReference type="InterPro" id="IPR020579">
    <property type="entry name" value="Exonuc_VII_lsu_C"/>
</dbReference>
<dbReference type="GO" id="GO:0009318">
    <property type="term" value="C:exodeoxyribonuclease VII complex"/>
    <property type="evidence" value="ECO:0007669"/>
    <property type="project" value="UniProtKB-UniRule"/>
</dbReference>
<dbReference type="GO" id="GO:0003676">
    <property type="term" value="F:nucleic acid binding"/>
    <property type="evidence" value="ECO:0007669"/>
    <property type="project" value="InterPro"/>
</dbReference>
<keyword evidence="4 5" id="KW-0269">Exonuclease</keyword>
<comment type="similarity">
    <text evidence="5 6">Belongs to the XseA family.</text>
</comment>
<dbReference type="Proteomes" id="UP000318529">
    <property type="component" value="Unassembled WGS sequence"/>
</dbReference>
<keyword evidence="2 5" id="KW-0540">Nuclease</keyword>
<evidence type="ECO:0000256" key="7">
    <source>
        <dbReference type="SAM" id="MobiDB-lite"/>
    </source>
</evidence>
<evidence type="ECO:0000313" key="11">
    <source>
        <dbReference type="Proteomes" id="UP000318529"/>
    </source>
</evidence>
<dbReference type="GO" id="GO:0006308">
    <property type="term" value="P:DNA catabolic process"/>
    <property type="evidence" value="ECO:0007669"/>
    <property type="project" value="UniProtKB-UniRule"/>
</dbReference>
<accession>A0A560CIX6</accession>
<evidence type="ECO:0000259" key="9">
    <source>
        <dbReference type="Pfam" id="PF13742"/>
    </source>
</evidence>
<comment type="subcellular location">
    <subcellularLocation>
        <location evidence="5 6">Cytoplasm</location>
    </subcellularLocation>
</comment>
<feature type="region of interest" description="Disordered" evidence="7">
    <location>
        <begin position="501"/>
        <end position="544"/>
    </location>
</feature>
<dbReference type="NCBIfam" id="TIGR00237">
    <property type="entry name" value="xseA"/>
    <property type="match status" value="1"/>
</dbReference>
<evidence type="ECO:0000256" key="4">
    <source>
        <dbReference type="ARBA" id="ARBA00022839"/>
    </source>
</evidence>
<name>A0A560CIX6_AZOBR</name>
<evidence type="ECO:0000256" key="1">
    <source>
        <dbReference type="ARBA" id="ARBA00022490"/>
    </source>
</evidence>
<dbReference type="CDD" id="cd04489">
    <property type="entry name" value="ExoVII_LU_OBF"/>
    <property type="match status" value="1"/>
</dbReference>
<keyword evidence="3 5" id="KW-0378">Hydrolase</keyword>
<dbReference type="PANTHER" id="PTHR30008:SF0">
    <property type="entry name" value="EXODEOXYRIBONUCLEASE 7 LARGE SUBUNIT"/>
    <property type="match status" value="1"/>
</dbReference>
<comment type="caution">
    <text evidence="10">The sequence shown here is derived from an EMBL/GenBank/DDBJ whole genome shotgun (WGS) entry which is preliminary data.</text>
</comment>
<evidence type="ECO:0000256" key="5">
    <source>
        <dbReference type="HAMAP-Rule" id="MF_00378"/>
    </source>
</evidence>
<dbReference type="InterPro" id="IPR003753">
    <property type="entry name" value="Exonuc_VII_L"/>
</dbReference>
<keyword evidence="1 5" id="KW-0963">Cytoplasm</keyword>
<comment type="catalytic activity">
    <reaction evidence="5 6">
        <text>Exonucleolytic cleavage in either 5'- to 3'- or 3'- to 5'-direction to yield nucleoside 5'-phosphates.</text>
        <dbReference type="EC" id="3.1.11.6"/>
    </reaction>
</comment>
<dbReference type="Pfam" id="PF13742">
    <property type="entry name" value="tRNA_anti_2"/>
    <property type="match status" value="1"/>
</dbReference>
<comment type="subunit">
    <text evidence="5">Heterooligomer composed of large and small subunits.</text>
</comment>
<dbReference type="Pfam" id="PF02601">
    <property type="entry name" value="Exonuc_VII_L"/>
    <property type="match status" value="1"/>
</dbReference>
<evidence type="ECO:0000256" key="3">
    <source>
        <dbReference type="ARBA" id="ARBA00022801"/>
    </source>
</evidence>
<dbReference type="PANTHER" id="PTHR30008">
    <property type="entry name" value="EXODEOXYRIBONUCLEASE 7 LARGE SUBUNIT"/>
    <property type="match status" value="1"/>
</dbReference>
<feature type="domain" description="Exonuclease VII large subunit C-terminal" evidence="8">
    <location>
        <begin position="141"/>
        <end position="501"/>
    </location>
</feature>
<feature type="region of interest" description="Disordered" evidence="7">
    <location>
        <begin position="1"/>
        <end position="24"/>
    </location>
</feature>
<protein>
    <recommendedName>
        <fullName evidence="5">Exodeoxyribonuclease 7 large subunit</fullName>
        <ecNumber evidence="5">3.1.11.6</ecNumber>
    </recommendedName>
    <alternativeName>
        <fullName evidence="5">Exodeoxyribonuclease VII large subunit</fullName>
        <shortName evidence="5">Exonuclease VII large subunit</shortName>
    </alternativeName>
</protein>
<dbReference type="EMBL" id="VITH01000004">
    <property type="protein sequence ID" value="TWA84825.1"/>
    <property type="molecule type" value="Genomic_DNA"/>
</dbReference>
<evidence type="ECO:0000256" key="2">
    <source>
        <dbReference type="ARBA" id="ARBA00022722"/>
    </source>
</evidence>
<evidence type="ECO:0000313" key="10">
    <source>
        <dbReference type="EMBL" id="TWA84825.1"/>
    </source>
</evidence>